<feature type="domain" description="Reverse transcriptase Ty1/copia-type" evidence="1">
    <location>
        <begin position="552"/>
        <end position="611"/>
    </location>
</feature>
<feature type="domain" description="GAG-pre-integrase" evidence="2">
    <location>
        <begin position="378"/>
        <end position="449"/>
    </location>
</feature>
<evidence type="ECO:0000259" key="1">
    <source>
        <dbReference type="Pfam" id="PF07727"/>
    </source>
</evidence>
<evidence type="ECO:0000259" key="3">
    <source>
        <dbReference type="Pfam" id="PF22936"/>
    </source>
</evidence>
<sequence>MKDVFDSTENDLSESWKQNKLMKDQLLEANLKHEIECCVLLSHEYVDNNMQDEIEKIQRDSVEIQEGMQKQINILENDIQRCQKQSLDFELQLQHEKERRTCESSLKNVCETSWISKMENLESENMSLEFQDKRNQTQGEINELIENVNQKIYAYADVLVQNQDLLITISKLKAKLKNVKKGLRAASIVRGSLNRDSSFKNNVLANTKKSSKKVEVLDRTNKKPDVASRNNVLIPCHDKCRANYKSNVHSKVRRALFTTPRTVKSKFEDTTPVVSKTKIAAVTPLSAKNKVVQIVLWIVDSGCSKHMTGDRSLLENFVEKLMATVRFGNDHFAAITGYGDYVQGNITDGDLEVAFRSNTCYVRNLEGDDLLTGARESNLYTISISDMASSLPVCLMSKATLTKSWLWHHKLSHFNSGAINDLTKHDLVSLSKFKYGKDHLCSACEWGKSKKASHPLKVVPTKSMNIPSKEDLDNLFGPVYEEYFEKRYSKMSINSATQQVHNHEDSHTTSSIIVEEHEAPPIVTTYKEQTSPISLNEADEFNQEDSTGQYEEGIDFEESFGLVARLEAIRMFVAFAAHKNITIFQMDAKTAFLNRPLKGEVYVSQPDGFSI</sequence>
<keyword evidence="5" id="KW-1185">Reference proteome</keyword>
<evidence type="ECO:0000313" key="5">
    <source>
        <dbReference type="Proteomes" id="UP001151760"/>
    </source>
</evidence>
<reference evidence="4" key="1">
    <citation type="journal article" date="2022" name="Int. J. Mol. Sci.">
        <title>Draft Genome of Tanacetum Coccineum: Genomic Comparison of Closely Related Tanacetum-Family Plants.</title>
        <authorList>
            <person name="Yamashiro T."/>
            <person name="Shiraishi A."/>
            <person name="Nakayama K."/>
            <person name="Satake H."/>
        </authorList>
    </citation>
    <scope>NUCLEOTIDE SEQUENCE</scope>
</reference>
<dbReference type="InterPro" id="IPR025724">
    <property type="entry name" value="GAG-pre-integrase_dom"/>
</dbReference>
<dbReference type="Pfam" id="PF22936">
    <property type="entry name" value="Pol_BBD"/>
    <property type="match status" value="1"/>
</dbReference>
<dbReference type="InterPro" id="IPR013103">
    <property type="entry name" value="RVT_2"/>
</dbReference>
<feature type="domain" description="Retrovirus-related Pol polyprotein from transposon TNT 1-94-like beta-barrel" evidence="3">
    <location>
        <begin position="297"/>
        <end position="366"/>
    </location>
</feature>
<reference evidence="4" key="2">
    <citation type="submission" date="2022-01" db="EMBL/GenBank/DDBJ databases">
        <authorList>
            <person name="Yamashiro T."/>
            <person name="Shiraishi A."/>
            <person name="Satake H."/>
            <person name="Nakayama K."/>
        </authorList>
    </citation>
    <scope>NUCLEOTIDE SEQUENCE</scope>
</reference>
<dbReference type="Pfam" id="PF13976">
    <property type="entry name" value="gag_pre-integrs"/>
    <property type="match status" value="1"/>
</dbReference>
<dbReference type="Proteomes" id="UP001151760">
    <property type="component" value="Unassembled WGS sequence"/>
</dbReference>
<proteinExistence type="predicted"/>
<gene>
    <name evidence="4" type="ORF">Tco_1090174</name>
</gene>
<organism evidence="4 5">
    <name type="scientific">Tanacetum coccineum</name>
    <dbReference type="NCBI Taxonomy" id="301880"/>
    <lineage>
        <taxon>Eukaryota</taxon>
        <taxon>Viridiplantae</taxon>
        <taxon>Streptophyta</taxon>
        <taxon>Embryophyta</taxon>
        <taxon>Tracheophyta</taxon>
        <taxon>Spermatophyta</taxon>
        <taxon>Magnoliopsida</taxon>
        <taxon>eudicotyledons</taxon>
        <taxon>Gunneridae</taxon>
        <taxon>Pentapetalae</taxon>
        <taxon>asterids</taxon>
        <taxon>campanulids</taxon>
        <taxon>Asterales</taxon>
        <taxon>Asteraceae</taxon>
        <taxon>Asteroideae</taxon>
        <taxon>Anthemideae</taxon>
        <taxon>Anthemidinae</taxon>
        <taxon>Tanacetum</taxon>
    </lineage>
</organism>
<dbReference type="Pfam" id="PF07727">
    <property type="entry name" value="RVT_2"/>
    <property type="match status" value="1"/>
</dbReference>
<name>A0ABQ5I3Q0_9ASTR</name>
<accession>A0ABQ5I3Q0</accession>
<dbReference type="InterPro" id="IPR054722">
    <property type="entry name" value="PolX-like_BBD"/>
</dbReference>
<dbReference type="EMBL" id="BQNB010020317">
    <property type="protein sequence ID" value="GJT94656.1"/>
    <property type="molecule type" value="Genomic_DNA"/>
</dbReference>
<comment type="caution">
    <text evidence="4">The sequence shown here is derived from an EMBL/GenBank/DDBJ whole genome shotgun (WGS) entry which is preliminary data.</text>
</comment>
<evidence type="ECO:0000259" key="2">
    <source>
        <dbReference type="Pfam" id="PF13976"/>
    </source>
</evidence>
<evidence type="ECO:0000313" key="4">
    <source>
        <dbReference type="EMBL" id="GJT94656.1"/>
    </source>
</evidence>
<protein>
    <submittedName>
        <fullName evidence="4">Integrase, catalytic region, zinc finger, CCHC-type containing protein</fullName>
    </submittedName>
</protein>